<keyword evidence="3" id="KW-1003">Cell membrane</keyword>
<evidence type="ECO:0000256" key="6">
    <source>
        <dbReference type="ARBA" id="ARBA00023136"/>
    </source>
</evidence>
<name>A0A2V5J4S0_9EURO</name>
<evidence type="ECO:0000313" key="10">
    <source>
        <dbReference type="EMBL" id="PYI32567.1"/>
    </source>
</evidence>
<evidence type="ECO:0000256" key="7">
    <source>
        <dbReference type="ARBA" id="ARBA00038459"/>
    </source>
</evidence>
<dbReference type="SUPFAM" id="SSF103473">
    <property type="entry name" value="MFS general substrate transporter"/>
    <property type="match status" value="1"/>
</dbReference>
<feature type="transmembrane region" description="Helical" evidence="8">
    <location>
        <begin position="94"/>
        <end position="113"/>
    </location>
</feature>
<feature type="transmembrane region" description="Helical" evidence="8">
    <location>
        <begin position="389"/>
        <end position="416"/>
    </location>
</feature>
<dbReference type="InterPro" id="IPR036259">
    <property type="entry name" value="MFS_trans_sf"/>
</dbReference>
<dbReference type="CDD" id="cd17323">
    <property type="entry name" value="MFS_Tpo1_MDR_like"/>
    <property type="match status" value="1"/>
</dbReference>
<feature type="transmembrane region" description="Helical" evidence="8">
    <location>
        <begin position="366"/>
        <end position="383"/>
    </location>
</feature>
<evidence type="ECO:0000256" key="5">
    <source>
        <dbReference type="ARBA" id="ARBA00022989"/>
    </source>
</evidence>
<feature type="transmembrane region" description="Helical" evidence="8">
    <location>
        <begin position="456"/>
        <end position="479"/>
    </location>
</feature>
<protein>
    <submittedName>
        <fullName evidence="10">Bicyclomycin resistance protein</fullName>
    </submittedName>
</protein>
<accession>A0A2V5J4S0</accession>
<evidence type="ECO:0000256" key="3">
    <source>
        <dbReference type="ARBA" id="ARBA00022475"/>
    </source>
</evidence>
<dbReference type="Pfam" id="PF07690">
    <property type="entry name" value="MFS_1"/>
    <property type="match status" value="1"/>
</dbReference>
<gene>
    <name evidence="10" type="ORF">BP00DRAFT_394115</name>
</gene>
<keyword evidence="4 8" id="KW-0812">Transmembrane</keyword>
<evidence type="ECO:0000259" key="9">
    <source>
        <dbReference type="PROSITE" id="PS50850"/>
    </source>
</evidence>
<dbReference type="Gene3D" id="1.20.1250.20">
    <property type="entry name" value="MFS general substrate transporter like domains"/>
    <property type="match status" value="1"/>
</dbReference>
<dbReference type="InterPro" id="IPR020846">
    <property type="entry name" value="MFS_dom"/>
</dbReference>
<dbReference type="Proteomes" id="UP000248817">
    <property type="component" value="Unassembled WGS sequence"/>
</dbReference>
<evidence type="ECO:0000256" key="2">
    <source>
        <dbReference type="ARBA" id="ARBA00022448"/>
    </source>
</evidence>
<reference evidence="10 11" key="1">
    <citation type="submission" date="2018-02" db="EMBL/GenBank/DDBJ databases">
        <title>The genomes of Aspergillus section Nigri reveals drivers in fungal speciation.</title>
        <authorList>
            <consortium name="DOE Joint Genome Institute"/>
            <person name="Vesth T.C."/>
            <person name="Nybo J."/>
            <person name="Theobald S."/>
            <person name="Brandl J."/>
            <person name="Frisvad J.C."/>
            <person name="Nielsen K.F."/>
            <person name="Lyhne E.K."/>
            <person name="Kogle M.E."/>
            <person name="Kuo A."/>
            <person name="Riley R."/>
            <person name="Clum A."/>
            <person name="Nolan M."/>
            <person name="Lipzen A."/>
            <person name="Salamov A."/>
            <person name="Henrissat B."/>
            <person name="Wiebenga A."/>
            <person name="De vries R.P."/>
            <person name="Grigoriev I.V."/>
            <person name="Mortensen U.H."/>
            <person name="Andersen M.R."/>
            <person name="Baker S.E."/>
        </authorList>
    </citation>
    <scope>NUCLEOTIDE SEQUENCE [LARGE SCALE GENOMIC DNA]</scope>
    <source>
        <strain evidence="10 11">CBS 114.80</strain>
    </source>
</reference>
<feature type="transmembrane region" description="Helical" evidence="8">
    <location>
        <begin position="213"/>
        <end position="233"/>
    </location>
</feature>
<dbReference type="PANTHER" id="PTHR23502:SF186">
    <property type="entry name" value="MAJOR FACILITATOR SUPERFAMILY (MFS) PROFILE DOMAIN-CONTAINING PROTEIN"/>
    <property type="match status" value="1"/>
</dbReference>
<keyword evidence="11" id="KW-1185">Reference proteome</keyword>
<feature type="transmembrane region" description="Helical" evidence="8">
    <location>
        <begin position="183"/>
        <end position="207"/>
    </location>
</feature>
<evidence type="ECO:0000256" key="1">
    <source>
        <dbReference type="ARBA" id="ARBA00004651"/>
    </source>
</evidence>
<comment type="subcellular location">
    <subcellularLocation>
        <location evidence="1">Cell membrane</location>
        <topology evidence="1">Multi-pass membrane protein</topology>
    </subcellularLocation>
</comment>
<organism evidence="10 11">
    <name type="scientific">Aspergillus indologenus CBS 114.80</name>
    <dbReference type="NCBI Taxonomy" id="1450541"/>
    <lineage>
        <taxon>Eukaryota</taxon>
        <taxon>Fungi</taxon>
        <taxon>Dikarya</taxon>
        <taxon>Ascomycota</taxon>
        <taxon>Pezizomycotina</taxon>
        <taxon>Eurotiomycetes</taxon>
        <taxon>Eurotiomycetidae</taxon>
        <taxon>Eurotiales</taxon>
        <taxon>Aspergillaceae</taxon>
        <taxon>Aspergillus</taxon>
        <taxon>Aspergillus subgen. Circumdati</taxon>
    </lineage>
</organism>
<dbReference type="PANTHER" id="PTHR23502">
    <property type="entry name" value="MAJOR FACILITATOR SUPERFAMILY"/>
    <property type="match status" value="1"/>
</dbReference>
<feature type="transmembrane region" description="Helical" evidence="8">
    <location>
        <begin position="326"/>
        <end position="346"/>
    </location>
</feature>
<keyword evidence="5 8" id="KW-1133">Transmembrane helix</keyword>
<feature type="transmembrane region" description="Helical" evidence="8">
    <location>
        <begin position="290"/>
        <end position="314"/>
    </location>
</feature>
<dbReference type="InterPro" id="IPR011701">
    <property type="entry name" value="MFS"/>
</dbReference>
<keyword evidence="6 8" id="KW-0472">Membrane</keyword>
<comment type="similarity">
    <text evidence="7">Belongs to the major facilitator superfamily. DHA1 family. Polyamines/proton antiporter (TC 2.A.1.2.16) subfamily.</text>
</comment>
<evidence type="ECO:0000256" key="4">
    <source>
        <dbReference type="ARBA" id="ARBA00022692"/>
    </source>
</evidence>
<feature type="domain" description="Major facilitator superfamily (MFS) profile" evidence="9">
    <location>
        <begin position="59"/>
        <end position="486"/>
    </location>
</feature>
<sequence>MVIQSPVFWRLIGMGPVPTQAIGNHRSGTGTREDPYLIDWLPDDPQNPMAFPAWKKWALAALSASTTVAVTLASSAYTGGMAQIREEFGTANEVATLGVSLYVLGFAVGPLVWASLSEAYGRQSLFVLSFAGFTAFNAGCAGAPNIQSLVILRFLAGSCASSGLTNAGAVISDLFDSSQRGLAMVFFATAPALGPVLGPIIGGFLGMTCGWRWVEGLMAIFSGALWILGMLFVPETYSPVLLQRRAALLSAQTQKVHRSRLDADKPPLDLCGVLKVNLARPWVLLAREPIVSLLSLYMAIIYGILYMLFAAYPIVYQQHRGWNEGVGGLAFLGILVGFVPAIAFAIPDNTRCTQALAPHPEARLRGCMLGGLAMTASLFWFAWTNAPGVHWLASVAAGVPFGFGALLIFLSIFNYLVDTYTVYSASVLAANSLLRSLFGCVFPLFTTYMYDRLGLHWAACVPAFLALACTPLPFVFYTFGRDIRSRCRYAAESARFMETMRAGQAQGNSDLGGRKQ</sequence>
<dbReference type="FunFam" id="1.20.1250.20:FF:000011">
    <property type="entry name" value="MFS multidrug transporter, putative"/>
    <property type="match status" value="1"/>
</dbReference>
<evidence type="ECO:0000313" key="11">
    <source>
        <dbReference type="Proteomes" id="UP000248817"/>
    </source>
</evidence>
<proteinExistence type="inferred from homology"/>
<dbReference type="EMBL" id="KZ825491">
    <property type="protein sequence ID" value="PYI32567.1"/>
    <property type="molecule type" value="Genomic_DNA"/>
</dbReference>
<dbReference type="AlphaFoldDB" id="A0A2V5J4S0"/>
<dbReference type="PROSITE" id="PS50850">
    <property type="entry name" value="MFS"/>
    <property type="match status" value="1"/>
</dbReference>
<evidence type="ECO:0000256" key="8">
    <source>
        <dbReference type="SAM" id="Phobius"/>
    </source>
</evidence>
<dbReference type="GO" id="GO:0005886">
    <property type="term" value="C:plasma membrane"/>
    <property type="evidence" value="ECO:0007669"/>
    <property type="project" value="UniProtKB-SubCell"/>
</dbReference>
<keyword evidence="2" id="KW-0813">Transport</keyword>
<feature type="transmembrane region" description="Helical" evidence="8">
    <location>
        <begin position="57"/>
        <end position="74"/>
    </location>
</feature>
<feature type="transmembrane region" description="Helical" evidence="8">
    <location>
        <begin position="125"/>
        <end position="144"/>
    </location>
</feature>
<dbReference type="GO" id="GO:0022857">
    <property type="term" value="F:transmembrane transporter activity"/>
    <property type="evidence" value="ECO:0007669"/>
    <property type="project" value="InterPro"/>
</dbReference>